<dbReference type="PROSITE" id="PS51186">
    <property type="entry name" value="GNAT"/>
    <property type="match status" value="1"/>
</dbReference>
<keyword evidence="2" id="KW-0012">Acyltransferase</keyword>
<dbReference type="PANTHER" id="PTHR43877:SF2">
    <property type="entry name" value="AMINOALKYLPHOSPHONATE N-ACETYLTRANSFERASE-RELATED"/>
    <property type="match status" value="1"/>
</dbReference>
<reference evidence="5" key="1">
    <citation type="submission" date="2023-07" db="EMBL/GenBank/DDBJ databases">
        <title>Conexibacter stalactiti sp. nov., isolated from stalactites in a lava cave and emended description of the genus Conexibacter.</title>
        <authorList>
            <person name="Lee S.D."/>
        </authorList>
    </citation>
    <scope>NUCLEOTIDE SEQUENCE [LARGE SCALE GENOMIC DNA]</scope>
    <source>
        <strain evidence="5">KCTC 39840</strain>
    </source>
</reference>
<keyword evidence="1" id="KW-0808">Transferase</keyword>
<feature type="domain" description="N-acetyltransferase" evidence="3">
    <location>
        <begin position="10"/>
        <end position="158"/>
    </location>
</feature>
<dbReference type="SUPFAM" id="SSF55729">
    <property type="entry name" value="Acyl-CoA N-acyltransferases (Nat)"/>
    <property type="match status" value="1"/>
</dbReference>
<dbReference type="InterPro" id="IPR016181">
    <property type="entry name" value="Acyl_CoA_acyltransferase"/>
</dbReference>
<organism evidence="4 5">
    <name type="scientific">Conexibacter stalactiti</name>
    <dbReference type="NCBI Taxonomy" id="1940611"/>
    <lineage>
        <taxon>Bacteria</taxon>
        <taxon>Bacillati</taxon>
        <taxon>Actinomycetota</taxon>
        <taxon>Thermoleophilia</taxon>
        <taxon>Solirubrobacterales</taxon>
        <taxon>Conexibacteraceae</taxon>
        <taxon>Conexibacter</taxon>
    </lineage>
</organism>
<proteinExistence type="predicted"/>
<dbReference type="RefSeq" id="WP_318595861.1">
    <property type="nucleotide sequence ID" value="NZ_JAWSTH010000007.1"/>
</dbReference>
<dbReference type="InterPro" id="IPR050832">
    <property type="entry name" value="Bact_Acetyltransf"/>
</dbReference>
<sequence length="161" mass="17932">MTRAPHVWRATLLEAETVADLLVEFRDHLGRDWPSDNAFHAGVERVLERGEADFLLAAPAQGEPAAGVCQLRFAFNLWRAGSECQLEDLYVTPSARRAGLGAVLVAAALERARERNCRWIELDTHEDNAPAIALYERFGFHVGRSGGKRELVLARSLDDPR</sequence>
<evidence type="ECO:0000259" key="3">
    <source>
        <dbReference type="PROSITE" id="PS51186"/>
    </source>
</evidence>
<evidence type="ECO:0000313" key="5">
    <source>
        <dbReference type="Proteomes" id="UP001284601"/>
    </source>
</evidence>
<protein>
    <submittedName>
        <fullName evidence="4">GNAT family N-acetyltransferase</fullName>
    </submittedName>
</protein>
<evidence type="ECO:0000256" key="2">
    <source>
        <dbReference type="ARBA" id="ARBA00023315"/>
    </source>
</evidence>
<dbReference type="CDD" id="cd04301">
    <property type="entry name" value="NAT_SF"/>
    <property type="match status" value="1"/>
</dbReference>
<dbReference type="PANTHER" id="PTHR43877">
    <property type="entry name" value="AMINOALKYLPHOSPHONATE N-ACETYLTRANSFERASE-RELATED-RELATED"/>
    <property type="match status" value="1"/>
</dbReference>
<dbReference type="Gene3D" id="3.40.630.30">
    <property type="match status" value="1"/>
</dbReference>
<comment type="caution">
    <text evidence="4">The sequence shown here is derived from an EMBL/GenBank/DDBJ whole genome shotgun (WGS) entry which is preliminary data.</text>
</comment>
<evidence type="ECO:0000313" key="4">
    <source>
        <dbReference type="EMBL" id="MDW5593601.1"/>
    </source>
</evidence>
<name>A0ABU4HJW3_9ACTN</name>
<dbReference type="EMBL" id="JAWSTH010000007">
    <property type="protein sequence ID" value="MDW5593601.1"/>
    <property type="molecule type" value="Genomic_DNA"/>
</dbReference>
<accession>A0ABU4HJW3</accession>
<keyword evidence="5" id="KW-1185">Reference proteome</keyword>
<evidence type="ECO:0000256" key="1">
    <source>
        <dbReference type="ARBA" id="ARBA00022679"/>
    </source>
</evidence>
<dbReference type="Proteomes" id="UP001284601">
    <property type="component" value="Unassembled WGS sequence"/>
</dbReference>
<gene>
    <name evidence="4" type="ORF">R7226_04595</name>
</gene>
<dbReference type="InterPro" id="IPR000182">
    <property type="entry name" value="GNAT_dom"/>
</dbReference>
<dbReference type="Pfam" id="PF00583">
    <property type="entry name" value="Acetyltransf_1"/>
    <property type="match status" value="1"/>
</dbReference>